<accession>A0A7W6D5T8</accession>
<dbReference type="Proteomes" id="UP000528964">
    <property type="component" value="Unassembled WGS sequence"/>
</dbReference>
<gene>
    <name evidence="1" type="ORF">GGR24_003354</name>
</gene>
<protein>
    <submittedName>
        <fullName evidence="1">Uncharacterized protein</fullName>
    </submittedName>
</protein>
<proteinExistence type="predicted"/>
<organism evidence="1 2">
    <name type="scientific">Hansschlegelia beijingensis</name>
    <dbReference type="NCBI Taxonomy" id="1133344"/>
    <lineage>
        <taxon>Bacteria</taxon>
        <taxon>Pseudomonadati</taxon>
        <taxon>Pseudomonadota</taxon>
        <taxon>Alphaproteobacteria</taxon>
        <taxon>Hyphomicrobiales</taxon>
        <taxon>Methylopilaceae</taxon>
        <taxon>Hansschlegelia</taxon>
    </lineage>
</organism>
<evidence type="ECO:0000313" key="1">
    <source>
        <dbReference type="EMBL" id="MBB3974667.1"/>
    </source>
</evidence>
<dbReference type="AlphaFoldDB" id="A0A7W6D5T8"/>
<keyword evidence="2" id="KW-1185">Reference proteome</keyword>
<comment type="caution">
    <text evidence="1">The sequence shown here is derived from an EMBL/GenBank/DDBJ whole genome shotgun (WGS) entry which is preliminary data.</text>
</comment>
<dbReference type="RefSeq" id="WP_183396521.1">
    <property type="nucleotide sequence ID" value="NZ_JACIDR010000007.1"/>
</dbReference>
<reference evidence="1 2" key="1">
    <citation type="submission" date="2020-08" db="EMBL/GenBank/DDBJ databases">
        <title>Genomic Encyclopedia of Type Strains, Phase IV (KMG-IV): sequencing the most valuable type-strain genomes for metagenomic binning, comparative biology and taxonomic classification.</title>
        <authorList>
            <person name="Goeker M."/>
        </authorList>
    </citation>
    <scope>NUCLEOTIDE SEQUENCE [LARGE SCALE GENOMIC DNA]</scope>
    <source>
        <strain evidence="1 2">DSM 25481</strain>
    </source>
</reference>
<dbReference type="EMBL" id="JACIDR010000007">
    <property type="protein sequence ID" value="MBB3974667.1"/>
    <property type="molecule type" value="Genomic_DNA"/>
</dbReference>
<name>A0A7W6D5T8_9HYPH</name>
<sequence length="64" mass="6585">MSIEPQAAARFVRAAAAALRALGASLGRRKLAADPDRAPADAGPAGAAAEWSLWATRNGRPGRF</sequence>
<evidence type="ECO:0000313" key="2">
    <source>
        <dbReference type="Proteomes" id="UP000528964"/>
    </source>
</evidence>